<comment type="caution">
    <text evidence="1">The sequence shown here is derived from an EMBL/GenBank/DDBJ whole genome shotgun (WGS) entry which is preliminary data.</text>
</comment>
<evidence type="ECO:0000313" key="1">
    <source>
        <dbReference type="EMBL" id="RDE48737.1"/>
    </source>
</evidence>
<dbReference type="EMBL" id="QPGA01000101">
    <property type="protein sequence ID" value="RDE48737.1"/>
    <property type="molecule type" value="Genomic_DNA"/>
</dbReference>
<name>A0A369XKF8_9PROT</name>
<sequence>MNQCVRLPWRVGNSLHWCMDVVFGDDQMRACTDYAAHNLAVLRQFVFNLLRLPPVKRKGGLKTQRLIAATSDSFRAELLGLV</sequence>
<accession>A0A369XKF8</accession>
<dbReference type="PANTHER" id="PTHR30298:SF0">
    <property type="entry name" value="PROTEIN YBFL-RELATED"/>
    <property type="match status" value="1"/>
</dbReference>
<protein>
    <submittedName>
        <fullName evidence="1">Transposase family protein</fullName>
    </submittedName>
</protein>
<dbReference type="InterPro" id="IPR051698">
    <property type="entry name" value="Transposase_11-like"/>
</dbReference>
<dbReference type="PANTHER" id="PTHR30298">
    <property type="entry name" value="H REPEAT-ASSOCIATED PREDICTED TRANSPOSASE"/>
    <property type="match status" value="1"/>
</dbReference>
<proteinExistence type="predicted"/>
<dbReference type="AlphaFoldDB" id="A0A369XKF8"/>
<organism evidence="1 2">
    <name type="scientific">Candidatus Accumulibacter meliphilus</name>
    <dbReference type="NCBI Taxonomy" id="2211374"/>
    <lineage>
        <taxon>Bacteria</taxon>
        <taxon>Pseudomonadati</taxon>
        <taxon>Pseudomonadota</taxon>
        <taxon>Betaproteobacteria</taxon>
        <taxon>Candidatus Accumulibacter</taxon>
    </lineage>
</organism>
<evidence type="ECO:0000313" key="2">
    <source>
        <dbReference type="Proteomes" id="UP000253831"/>
    </source>
</evidence>
<dbReference type="Proteomes" id="UP000253831">
    <property type="component" value="Unassembled WGS sequence"/>
</dbReference>
<gene>
    <name evidence="1" type="ORF">DVS81_20480</name>
</gene>
<reference evidence="1 2" key="1">
    <citation type="submission" date="2018-05" db="EMBL/GenBank/DDBJ databases">
        <title>Integrated omic analyses show evidence that a Ca. Accumulibacter phosphatis strain performs denitrification under micro-aerobic conditions.</title>
        <authorList>
            <person name="Camejo P.Y."/>
            <person name="Katherine M.D."/>
            <person name="Daniel N.R."/>
        </authorList>
    </citation>
    <scope>NUCLEOTIDE SEQUENCE [LARGE SCALE GENOMIC DNA]</scope>
    <source>
        <strain evidence="1">UW-LDO-IC</strain>
    </source>
</reference>